<evidence type="ECO:0000256" key="2">
    <source>
        <dbReference type="SAM" id="MobiDB-lite"/>
    </source>
</evidence>
<comment type="caution">
    <text evidence="4">The sequence shown here is derived from an EMBL/GenBank/DDBJ whole genome shotgun (WGS) entry which is preliminary data.</text>
</comment>
<evidence type="ECO:0000313" key="4">
    <source>
        <dbReference type="EMBL" id="MBB1059209.1"/>
    </source>
</evidence>
<keyword evidence="5" id="KW-1185">Reference proteome</keyword>
<dbReference type="GO" id="GO:0005737">
    <property type="term" value="C:cytoplasm"/>
    <property type="evidence" value="ECO:0007669"/>
    <property type="project" value="InterPro"/>
</dbReference>
<dbReference type="Proteomes" id="UP000523196">
    <property type="component" value="Unassembled WGS sequence"/>
</dbReference>
<gene>
    <name evidence="4" type="ORF">H4F98_01325</name>
</gene>
<evidence type="ECO:0000313" key="5">
    <source>
        <dbReference type="Proteomes" id="UP000523196"/>
    </source>
</evidence>
<organism evidence="4 5">
    <name type="scientific">Marilutibacter spongiae</name>
    <dbReference type="NCBI Taxonomy" id="2025720"/>
    <lineage>
        <taxon>Bacteria</taxon>
        <taxon>Pseudomonadati</taxon>
        <taxon>Pseudomonadota</taxon>
        <taxon>Gammaproteobacteria</taxon>
        <taxon>Lysobacterales</taxon>
        <taxon>Lysobacteraceae</taxon>
        <taxon>Marilutibacter</taxon>
    </lineage>
</organism>
<feature type="region of interest" description="Disordered" evidence="2">
    <location>
        <begin position="158"/>
        <end position="210"/>
    </location>
</feature>
<protein>
    <recommendedName>
        <fullName evidence="3">CheB-type methylesterase domain-containing protein</fullName>
    </recommendedName>
</protein>
<dbReference type="GO" id="GO:0008984">
    <property type="term" value="F:protein-glutamate methylesterase activity"/>
    <property type="evidence" value="ECO:0007669"/>
    <property type="project" value="InterPro"/>
</dbReference>
<feature type="domain" description="CheB-type methylesterase" evidence="3">
    <location>
        <begin position="246"/>
        <end position="331"/>
    </location>
</feature>
<dbReference type="InterPro" id="IPR000673">
    <property type="entry name" value="Sig_transdc_resp-reg_Me-estase"/>
</dbReference>
<proteinExistence type="predicted"/>
<dbReference type="Gene3D" id="3.40.50.180">
    <property type="entry name" value="Methylesterase CheB, C-terminal domain"/>
    <property type="match status" value="1"/>
</dbReference>
<dbReference type="GO" id="GO:0000156">
    <property type="term" value="F:phosphorelay response regulator activity"/>
    <property type="evidence" value="ECO:0007669"/>
    <property type="project" value="InterPro"/>
</dbReference>
<name>A0A7W3TJS7_9GAMM</name>
<dbReference type="InterPro" id="IPR035909">
    <property type="entry name" value="CheB_C"/>
</dbReference>
<reference evidence="4 5" key="1">
    <citation type="submission" date="2020-08" db="EMBL/GenBank/DDBJ databases">
        <authorList>
            <person name="Xu S."/>
            <person name="Li A."/>
        </authorList>
    </citation>
    <scope>NUCLEOTIDE SEQUENCE [LARGE SCALE GENOMIC DNA]</scope>
    <source>
        <strain evidence="4 5">119BY6-57</strain>
    </source>
</reference>
<feature type="compositionally biased region" description="Low complexity" evidence="2">
    <location>
        <begin position="160"/>
        <end position="175"/>
    </location>
</feature>
<comment type="caution">
    <text evidence="1">Lacks conserved residue(s) required for the propagation of feature annotation.</text>
</comment>
<feature type="region of interest" description="Disordered" evidence="2">
    <location>
        <begin position="1"/>
        <end position="20"/>
    </location>
</feature>
<feature type="compositionally biased region" description="Pro residues" evidence="2">
    <location>
        <begin position="176"/>
        <end position="186"/>
    </location>
</feature>
<dbReference type="Pfam" id="PF01339">
    <property type="entry name" value="CheB_methylest"/>
    <property type="match status" value="1"/>
</dbReference>
<evidence type="ECO:0000259" key="3">
    <source>
        <dbReference type="PROSITE" id="PS50122"/>
    </source>
</evidence>
<dbReference type="EMBL" id="JACHTF010000001">
    <property type="protein sequence ID" value="MBB1059209.1"/>
    <property type="molecule type" value="Genomic_DNA"/>
</dbReference>
<sequence>MPGDALSLDEDTVDDGTTQVDADAGGELAFETEAPGNDDGAPLTLEGDVSGFEITLDDADGQAASFETAGPAIDDARVVEAAGPGDTGETIELDVADFQFSASSFDPALAEAEEAAGNGDSSGFEITFTLDEEGPSTSARDGDGGLEAHLESLIRASSEDAPAPAAQDAAATAPGDPAPQPPPLPPKGSSFGELSLDDGDGTYAAPQTRAADDRFGRDLADLDQRIASLELVDDNAERGGGVPGAVLVMAGIGGPDAVRQLLGALPNDFPRPVLVQQRLDGGRYDRLVAQMQRATTLPVELAEPGQSARPGVVYMLPAGLGIQSGAEGMGFVAEGEILAALPAADSAVVLLSGSDPADVDQALKHRAGGALVAGQSAEGCYDASASDQLVARGGESGQPAELALRLAERWLA</sequence>
<dbReference type="GO" id="GO:0006935">
    <property type="term" value="P:chemotaxis"/>
    <property type="evidence" value="ECO:0007669"/>
    <property type="project" value="InterPro"/>
</dbReference>
<evidence type="ECO:0000256" key="1">
    <source>
        <dbReference type="PROSITE-ProRule" id="PRU00050"/>
    </source>
</evidence>
<dbReference type="PROSITE" id="PS50122">
    <property type="entry name" value="CHEB"/>
    <property type="match status" value="1"/>
</dbReference>
<accession>A0A7W3TJS7</accession>
<dbReference type="SUPFAM" id="SSF52738">
    <property type="entry name" value="Methylesterase CheB, C-terminal domain"/>
    <property type="match status" value="1"/>
</dbReference>
<dbReference type="AlphaFoldDB" id="A0A7W3TJS7"/>